<dbReference type="InterPro" id="IPR011006">
    <property type="entry name" value="CheY-like_superfamily"/>
</dbReference>
<keyword evidence="3 6" id="KW-0597">Phosphoprotein</keyword>
<dbReference type="SMART" id="SM00388">
    <property type="entry name" value="HisKA"/>
    <property type="match status" value="1"/>
</dbReference>
<feature type="domain" description="HPt" evidence="12">
    <location>
        <begin position="841"/>
        <end position="941"/>
    </location>
</feature>
<dbReference type="EMBL" id="BMYR01000004">
    <property type="protein sequence ID" value="GGW56901.1"/>
    <property type="molecule type" value="Genomic_DNA"/>
</dbReference>
<comment type="catalytic activity">
    <reaction evidence="1">
        <text>ATP + protein L-histidine = ADP + protein N-phospho-L-histidine.</text>
        <dbReference type="EC" id="2.7.13.3"/>
    </reaction>
</comment>
<sequence>MIKPSQERSTNALDTVLSVDHSVQQQLNTIIEASEIGTWMLDLDSELLDVNSRWLTMFGYQAGELPIVDLAWLRANMHPDDMSPARQSLRLHLEGMVDFYESQFRVRHKMGYWVWVQARGRVISQQQASIKTQRLYGINIDITAEKNLQSKLTKLAENVPGMVYQFQLNPDKSITFPYVGPAVETLLGFSASQLAQDGRLVFSKVHPEDLPQLAYSIEQSAQSLTQWQLRFRLAANGLTYRWLAGQSSPEKQENGAVIWHGYIQDITEEMEMQLALAQAKEQAERAVANKSSFLANMSHEIRTPMNGVIGMLDLLAEGNIDPNQTESINLMRDSAYSLLTIIDDILDFSKLEAGKLTISKEARQLAPVVEQICNMLDFLAIKNQVELTYFIDPAINEILWFDPNRLRQILVNLLSNAIKFSSRLDRAGEVRLEVSLADQQQQHALLCFSITDNGIGMAPDLVARLFQPFTQADDSSSRKYGGTGLGLAITQQLVQLMDGVVSVESIPGIGTTFQVAIPVDISTENAETTEIEQPLLTGITVRILGEPSQILLTDYARYLAADGAQVLWHNPTMLESNTFSQLTSKTVWLFDSVLTKGDALQLVDHIKQYYAEQSRFIVLGRGRRRKPRRTAPDTLYIDANVLQRLQLIQAVYAVYHDVNVPPLEELIQPHLTTQQPYRILVLEDNTTNQKVIKQQLIRLGYQVLVAADGAMGLRYAREQHFDLILTDLHMPQVDGYQFAQAYRELESHLGRPRIPVIALTANIVPEELARCKNEGMDGYLVKPLPVAELKTCLECWLATAQQAASVNLPQNTPHTVKDTLGNTAESLLVNLDKQVLAETVGEESVPEILQDFAESLEQSVAKIEQALLMRQFTVLAQEAHKLKSSSRFVGAHALADAFTLLEQVSKTSLEQGVAEPQLSPIFHQLIKLTAAVIEQINMTLS</sequence>
<organism evidence="13 14">
    <name type="scientific">Alishewanella tabrizica</name>
    <dbReference type="NCBI Taxonomy" id="671278"/>
    <lineage>
        <taxon>Bacteria</taxon>
        <taxon>Pseudomonadati</taxon>
        <taxon>Pseudomonadota</taxon>
        <taxon>Gammaproteobacteria</taxon>
        <taxon>Alteromonadales</taxon>
        <taxon>Alteromonadaceae</taxon>
        <taxon>Alishewanella</taxon>
    </lineage>
</organism>
<evidence type="ECO:0000259" key="11">
    <source>
        <dbReference type="PROSITE" id="PS50113"/>
    </source>
</evidence>
<name>A0ABQ2WKU1_9ALTE</name>
<evidence type="ECO:0000256" key="4">
    <source>
        <dbReference type="ARBA" id="ARBA00023012"/>
    </source>
</evidence>
<feature type="domain" description="PAS" evidence="10">
    <location>
        <begin position="148"/>
        <end position="224"/>
    </location>
</feature>
<comment type="caution">
    <text evidence="13">The sequence shown here is derived from an EMBL/GenBank/DDBJ whole genome shotgun (WGS) entry which is preliminary data.</text>
</comment>
<evidence type="ECO:0000256" key="5">
    <source>
        <dbReference type="PROSITE-ProRule" id="PRU00110"/>
    </source>
</evidence>
<dbReference type="InterPro" id="IPR036890">
    <property type="entry name" value="HATPase_C_sf"/>
</dbReference>
<dbReference type="CDD" id="cd16922">
    <property type="entry name" value="HATPase_EvgS-ArcB-TorS-like"/>
    <property type="match status" value="1"/>
</dbReference>
<dbReference type="Pfam" id="PF00072">
    <property type="entry name" value="Response_reg"/>
    <property type="match status" value="1"/>
</dbReference>
<dbReference type="Gene3D" id="3.30.450.20">
    <property type="entry name" value="PAS domain"/>
    <property type="match status" value="2"/>
</dbReference>
<dbReference type="Gene3D" id="3.30.565.10">
    <property type="entry name" value="Histidine kinase-like ATPase, C-terminal domain"/>
    <property type="match status" value="1"/>
</dbReference>
<dbReference type="InterPro" id="IPR003661">
    <property type="entry name" value="HisK_dim/P_dom"/>
</dbReference>
<dbReference type="Proteomes" id="UP000634667">
    <property type="component" value="Unassembled WGS sequence"/>
</dbReference>
<evidence type="ECO:0000313" key="13">
    <source>
        <dbReference type="EMBL" id="GGW56901.1"/>
    </source>
</evidence>
<evidence type="ECO:0000256" key="7">
    <source>
        <dbReference type="SAM" id="Coils"/>
    </source>
</evidence>
<gene>
    <name evidence="13" type="ORF">GCM10008111_11090</name>
</gene>
<dbReference type="NCBIfam" id="TIGR00229">
    <property type="entry name" value="sensory_box"/>
    <property type="match status" value="1"/>
</dbReference>
<dbReference type="SUPFAM" id="SSF55785">
    <property type="entry name" value="PYP-like sensor domain (PAS domain)"/>
    <property type="match status" value="2"/>
</dbReference>
<evidence type="ECO:0000259" key="12">
    <source>
        <dbReference type="PROSITE" id="PS50894"/>
    </source>
</evidence>
<dbReference type="SUPFAM" id="SSF52172">
    <property type="entry name" value="CheY-like"/>
    <property type="match status" value="1"/>
</dbReference>
<dbReference type="InterPro" id="IPR035965">
    <property type="entry name" value="PAS-like_dom_sf"/>
</dbReference>
<dbReference type="Pfam" id="PF00512">
    <property type="entry name" value="HisKA"/>
    <property type="match status" value="1"/>
</dbReference>
<dbReference type="CDD" id="cd00130">
    <property type="entry name" value="PAS"/>
    <property type="match status" value="2"/>
</dbReference>
<dbReference type="InterPro" id="IPR008207">
    <property type="entry name" value="Sig_transdc_His_kin_Hpt_dom"/>
</dbReference>
<feature type="domain" description="Histidine kinase" evidence="8">
    <location>
        <begin position="296"/>
        <end position="521"/>
    </location>
</feature>
<dbReference type="SMART" id="SM00448">
    <property type="entry name" value="REC"/>
    <property type="match status" value="1"/>
</dbReference>
<dbReference type="Pfam" id="PF02518">
    <property type="entry name" value="HATPase_c"/>
    <property type="match status" value="1"/>
</dbReference>
<dbReference type="PROSITE" id="PS50110">
    <property type="entry name" value="RESPONSE_REGULATORY"/>
    <property type="match status" value="1"/>
</dbReference>
<dbReference type="SUPFAM" id="SSF47226">
    <property type="entry name" value="Histidine-containing phosphotransfer domain, HPT domain"/>
    <property type="match status" value="1"/>
</dbReference>
<evidence type="ECO:0000256" key="6">
    <source>
        <dbReference type="PROSITE-ProRule" id="PRU00169"/>
    </source>
</evidence>
<dbReference type="Gene3D" id="1.20.120.160">
    <property type="entry name" value="HPT domain"/>
    <property type="match status" value="1"/>
</dbReference>
<dbReference type="Pfam" id="PF08447">
    <property type="entry name" value="PAS_3"/>
    <property type="match status" value="2"/>
</dbReference>
<evidence type="ECO:0000256" key="1">
    <source>
        <dbReference type="ARBA" id="ARBA00000085"/>
    </source>
</evidence>
<dbReference type="PROSITE" id="PS50113">
    <property type="entry name" value="PAC"/>
    <property type="match status" value="1"/>
</dbReference>
<evidence type="ECO:0000313" key="14">
    <source>
        <dbReference type="Proteomes" id="UP000634667"/>
    </source>
</evidence>
<dbReference type="InterPro" id="IPR001610">
    <property type="entry name" value="PAC"/>
</dbReference>
<dbReference type="InterPro" id="IPR036097">
    <property type="entry name" value="HisK_dim/P_sf"/>
</dbReference>
<protein>
    <recommendedName>
        <fullName evidence="2">histidine kinase</fullName>
        <ecNumber evidence="2">2.7.13.3</ecNumber>
    </recommendedName>
</protein>
<feature type="modified residue" description="4-aspartylphosphate" evidence="6">
    <location>
        <position position="727"/>
    </location>
</feature>
<dbReference type="SMART" id="SM00086">
    <property type="entry name" value="PAC"/>
    <property type="match status" value="2"/>
</dbReference>
<dbReference type="RefSeq" id="WP_189481346.1">
    <property type="nucleotide sequence ID" value="NZ_BMYR01000004.1"/>
</dbReference>
<dbReference type="Gene3D" id="3.40.50.2300">
    <property type="match status" value="1"/>
</dbReference>
<dbReference type="InterPro" id="IPR000700">
    <property type="entry name" value="PAS-assoc_C"/>
</dbReference>
<evidence type="ECO:0000256" key="2">
    <source>
        <dbReference type="ARBA" id="ARBA00012438"/>
    </source>
</evidence>
<dbReference type="CDD" id="cd00082">
    <property type="entry name" value="HisKA"/>
    <property type="match status" value="1"/>
</dbReference>
<feature type="modified residue" description="Phosphohistidine" evidence="5">
    <location>
        <position position="880"/>
    </location>
</feature>
<dbReference type="PROSITE" id="PS50109">
    <property type="entry name" value="HIS_KIN"/>
    <property type="match status" value="1"/>
</dbReference>
<keyword evidence="14" id="KW-1185">Reference proteome</keyword>
<evidence type="ECO:0000259" key="9">
    <source>
        <dbReference type="PROSITE" id="PS50110"/>
    </source>
</evidence>
<dbReference type="InterPro" id="IPR001789">
    <property type="entry name" value="Sig_transdc_resp-reg_receiver"/>
</dbReference>
<dbReference type="Gene3D" id="1.10.287.130">
    <property type="match status" value="1"/>
</dbReference>
<dbReference type="CDD" id="cd00088">
    <property type="entry name" value="HPT"/>
    <property type="match status" value="1"/>
</dbReference>
<feature type="coiled-coil region" evidence="7">
    <location>
        <begin position="269"/>
        <end position="296"/>
    </location>
</feature>
<reference evidence="14" key="1">
    <citation type="journal article" date="2019" name="Int. J. Syst. Evol. Microbiol.">
        <title>The Global Catalogue of Microorganisms (GCM) 10K type strain sequencing project: providing services to taxonomists for standard genome sequencing and annotation.</title>
        <authorList>
            <consortium name="The Broad Institute Genomics Platform"/>
            <consortium name="The Broad Institute Genome Sequencing Center for Infectious Disease"/>
            <person name="Wu L."/>
            <person name="Ma J."/>
        </authorList>
    </citation>
    <scope>NUCLEOTIDE SEQUENCE [LARGE SCALE GENOMIC DNA]</scope>
    <source>
        <strain evidence="14">KCTC 23723</strain>
    </source>
</reference>
<dbReference type="CDD" id="cd17546">
    <property type="entry name" value="REC_hyHK_CKI1_RcsC-like"/>
    <property type="match status" value="1"/>
</dbReference>
<dbReference type="InterPro" id="IPR036641">
    <property type="entry name" value="HPT_dom_sf"/>
</dbReference>
<dbReference type="PROSITE" id="PS50894">
    <property type="entry name" value="HPT"/>
    <property type="match status" value="1"/>
</dbReference>
<proteinExistence type="predicted"/>
<feature type="domain" description="PAC" evidence="11">
    <location>
        <begin position="100"/>
        <end position="154"/>
    </location>
</feature>
<dbReference type="InterPro" id="IPR005467">
    <property type="entry name" value="His_kinase_dom"/>
</dbReference>
<evidence type="ECO:0000259" key="8">
    <source>
        <dbReference type="PROSITE" id="PS50109"/>
    </source>
</evidence>
<dbReference type="SMART" id="SM00091">
    <property type="entry name" value="PAS"/>
    <property type="match status" value="2"/>
</dbReference>
<dbReference type="SUPFAM" id="SSF47384">
    <property type="entry name" value="Homodimeric domain of signal transducing histidine kinase"/>
    <property type="match status" value="1"/>
</dbReference>
<feature type="domain" description="Response regulatory" evidence="9">
    <location>
        <begin position="678"/>
        <end position="797"/>
    </location>
</feature>
<dbReference type="PROSITE" id="PS50112">
    <property type="entry name" value="PAS"/>
    <property type="match status" value="2"/>
</dbReference>
<evidence type="ECO:0000259" key="10">
    <source>
        <dbReference type="PROSITE" id="PS50112"/>
    </source>
</evidence>
<dbReference type="SMART" id="SM00387">
    <property type="entry name" value="HATPase_c"/>
    <property type="match status" value="1"/>
</dbReference>
<dbReference type="PANTHER" id="PTHR45339">
    <property type="entry name" value="HYBRID SIGNAL TRANSDUCTION HISTIDINE KINASE J"/>
    <property type="match status" value="1"/>
</dbReference>
<dbReference type="PRINTS" id="PR00344">
    <property type="entry name" value="BCTRLSENSOR"/>
</dbReference>
<dbReference type="InterPro" id="IPR004358">
    <property type="entry name" value="Sig_transdc_His_kin-like_C"/>
</dbReference>
<accession>A0ABQ2WKU1</accession>
<dbReference type="InterPro" id="IPR013655">
    <property type="entry name" value="PAS_fold_3"/>
</dbReference>
<dbReference type="InterPro" id="IPR003594">
    <property type="entry name" value="HATPase_dom"/>
</dbReference>
<dbReference type="SUPFAM" id="SSF55874">
    <property type="entry name" value="ATPase domain of HSP90 chaperone/DNA topoisomerase II/histidine kinase"/>
    <property type="match status" value="1"/>
</dbReference>
<feature type="domain" description="PAS" evidence="10">
    <location>
        <begin position="23"/>
        <end position="96"/>
    </location>
</feature>
<keyword evidence="4" id="KW-0902">Two-component regulatory system</keyword>
<dbReference type="PANTHER" id="PTHR45339:SF5">
    <property type="entry name" value="HISTIDINE KINASE"/>
    <property type="match status" value="1"/>
</dbReference>
<dbReference type="Pfam" id="PF01627">
    <property type="entry name" value="Hpt"/>
    <property type="match status" value="1"/>
</dbReference>
<dbReference type="EC" id="2.7.13.3" evidence="2"/>
<keyword evidence="7" id="KW-0175">Coiled coil</keyword>
<evidence type="ECO:0000256" key="3">
    <source>
        <dbReference type="ARBA" id="ARBA00022553"/>
    </source>
</evidence>
<dbReference type="InterPro" id="IPR000014">
    <property type="entry name" value="PAS"/>
</dbReference>